<comment type="caution">
    <text evidence="2">The sequence shown here is derived from an EMBL/GenBank/DDBJ whole genome shotgun (WGS) entry which is preliminary data.</text>
</comment>
<feature type="compositionally biased region" description="Polar residues" evidence="1">
    <location>
        <begin position="58"/>
        <end position="67"/>
    </location>
</feature>
<accession>A0A428MPB2</accession>
<name>A0A428MPB2_9BACT</name>
<proteinExistence type="predicted"/>
<dbReference type="EMBL" id="RSDW01000001">
    <property type="protein sequence ID" value="RSL18709.1"/>
    <property type="molecule type" value="Genomic_DNA"/>
</dbReference>
<gene>
    <name evidence="2" type="ORF">EDE15_4308</name>
</gene>
<evidence type="ECO:0000256" key="1">
    <source>
        <dbReference type="SAM" id="MobiDB-lite"/>
    </source>
</evidence>
<sequence>MSAVAKVLREQSDDLDTALESISERWHGNLSAYLDALARAKEAAEASREEQGGVRTAATITRGLNSR</sequence>
<dbReference type="Proteomes" id="UP000269669">
    <property type="component" value="Unassembled WGS sequence"/>
</dbReference>
<reference evidence="2 3" key="1">
    <citation type="submission" date="2018-12" db="EMBL/GenBank/DDBJ databases">
        <title>Sequencing of bacterial isolates from soil warming experiment in Harvard Forest, Massachusetts, USA.</title>
        <authorList>
            <person name="Deangelis K."/>
        </authorList>
    </citation>
    <scope>NUCLEOTIDE SEQUENCE [LARGE SCALE GENOMIC DNA]</scope>
    <source>
        <strain evidence="2 3">EB153</strain>
    </source>
</reference>
<dbReference type="AlphaFoldDB" id="A0A428MPB2"/>
<organism evidence="2 3">
    <name type="scientific">Edaphobacter aggregans</name>
    <dbReference type="NCBI Taxonomy" id="570835"/>
    <lineage>
        <taxon>Bacteria</taxon>
        <taxon>Pseudomonadati</taxon>
        <taxon>Acidobacteriota</taxon>
        <taxon>Terriglobia</taxon>
        <taxon>Terriglobales</taxon>
        <taxon>Acidobacteriaceae</taxon>
        <taxon>Edaphobacter</taxon>
    </lineage>
</organism>
<keyword evidence="3" id="KW-1185">Reference proteome</keyword>
<dbReference type="RefSeq" id="WP_125487029.1">
    <property type="nucleotide sequence ID" value="NZ_RSDW01000001.1"/>
</dbReference>
<protein>
    <submittedName>
        <fullName evidence="2">Uncharacterized protein</fullName>
    </submittedName>
</protein>
<evidence type="ECO:0000313" key="3">
    <source>
        <dbReference type="Proteomes" id="UP000269669"/>
    </source>
</evidence>
<feature type="region of interest" description="Disordered" evidence="1">
    <location>
        <begin position="45"/>
        <end position="67"/>
    </location>
</feature>
<evidence type="ECO:0000313" key="2">
    <source>
        <dbReference type="EMBL" id="RSL18709.1"/>
    </source>
</evidence>